<evidence type="ECO:0008006" key="4">
    <source>
        <dbReference type="Google" id="ProtNLM"/>
    </source>
</evidence>
<accession>A0A840D864</accession>
<dbReference type="Proteomes" id="UP000560658">
    <property type="component" value="Unassembled WGS sequence"/>
</dbReference>
<dbReference type="AlphaFoldDB" id="A0A840D864"/>
<gene>
    <name evidence="2" type="ORF">GGR06_002458</name>
</gene>
<dbReference type="InterPro" id="IPR032242">
    <property type="entry name" value="DUF5043"/>
</dbReference>
<proteinExistence type="predicted"/>
<keyword evidence="3" id="KW-1185">Reference proteome</keyword>
<name>A0A840D864_9BACE</name>
<dbReference type="Pfam" id="PF16446">
    <property type="entry name" value="DUF5043"/>
    <property type="match status" value="1"/>
</dbReference>
<organism evidence="2 3">
    <name type="scientific">Bacteroides reticulotermitis</name>
    <dbReference type="NCBI Taxonomy" id="1133319"/>
    <lineage>
        <taxon>Bacteria</taxon>
        <taxon>Pseudomonadati</taxon>
        <taxon>Bacteroidota</taxon>
        <taxon>Bacteroidia</taxon>
        <taxon>Bacteroidales</taxon>
        <taxon>Bacteroidaceae</taxon>
        <taxon>Bacteroides</taxon>
    </lineage>
</organism>
<dbReference type="RefSeq" id="WP_044159967.1">
    <property type="nucleotide sequence ID" value="NZ_JACIER010000009.1"/>
</dbReference>
<keyword evidence="1" id="KW-0732">Signal</keyword>
<feature type="chain" id="PRO_5032896175" description="DUF5043 domain-containing protein" evidence="1">
    <location>
        <begin position="23"/>
        <end position="192"/>
    </location>
</feature>
<protein>
    <recommendedName>
        <fullName evidence="4">DUF5043 domain-containing protein</fullName>
    </recommendedName>
</protein>
<dbReference type="EMBL" id="JACIER010000009">
    <property type="protein sequence ID" value="MBB4044663.1"/>
    <property type="molecule type" value="Genomic_DNA"/>
</dbReference>
<reference evidence="2" key="1">
    <citation type="submission" date="2020-08" db="EMBL/GenBank/DDBJ databases">
        <title>Genomic Encyclopedia of Type Strains, Phase IV (KMG-IV): sequencing the most valuable type-strain genomes for metagenomic binning, comparative biology and taxonomic classification.</title>
        <authorList>
            <person name="Goeker M."/>
        </authorList>
    </citation>
    <scope>NUCLEOTIDE SEQUENCE [LARGE SCALE GENOMIC DNA]</scope>
    <source>
        <strain evidence="2">DSM 105720</strain>
    </source>
</reference>
<evidence type="ECO:0000256" key="1">
    <source>
        <dbReference type="SAM" id="SignalP"/>
    </source>
</evidence>
<comment type="caution">
    <text evidence="2">The sequence shown here is derived from an EMBL/GenBank/DDBJ whole genome shotgun (WGS) entry which is preliminary data.</text>
</comment>
<evidence type="ECO:0000313" key="3">
    <source>
        <dbReference type="Proteomes" id="UP000560658"/>
    </source>
</evidence>
<evidence type="ECO:0000313" key="2">
    <source>
        <dbReference type="EMBL" id="MBB4044663.1"/>
    </source>
</evidence>
<sequence>MRMKTLFSVVIGLLICAHSVIAQTKLYSTPQTFNENGYSYQCTIGAGGGIITLGNKDNKYTSKSPTYVAGKERGAKYVCKGMSNVPISSEDIYSRRACFMTLKPIFTEEERERLRDENLYINMIISPQTGRVMEVYFQFDILSLYNTVPLSTYREIEVELMDKVCFIPSETGRMLDFILFHWTYHLADIIDD</sequence>
<feature type="signal peptide" evidence="1">
    <location>
        <begin position="1"/>
        <end position="22"/>
    </location>
</feature>